<dbReference type="InterPro" id="IPR011856">
    <property type="entry name" value="tRNA_endonuc-like_dom_sf"/>
</dbReference>
<evidence type="ECO:0000313" key="1">
    <source>
        <dbReference type="EMBL" id="KJU85900.1"/>
    </source>
</evidence>
<gene>
    <name evidence="1" type="ORF">MBAV_001904</name>
</gene>
<dbReference type="EMBL" id="LACI01000813">
    <property type="protein sequence ID" value="KJU85900.1"/>
    <property type="molecule type" value="Genomic_DNA"/>
</dbReference>
<protein>
    <submittedName>
        <fullName evidence="1">Protein belonging to Uncharacterized protein family UPF0286</fullName>
    </submittedName>
</protein>
<keyword evidence="2" id="KW-1185">Reference proteome</keyword>
<evidence type="ECO:0000313" key="2">
    <source>
        <dbReference type="Proteomes" id="UP000033423"/>
    </source>
</evidence>
<reference evidence="1 2" key="1">
    <citation type="submission" date="2015-02" db="EMBL/GenBank/DDBJ databases">
        <title>Single-cell genomics of uncultivated deep-branching MTB reveals a conserved set of magnetosome genes.</title>
        <authorList>
            <person name="Kolinko S."/>
            <person name="Richter M."/>
            <person name="Glockner F.O."/>
            <person name="Brachmann A."/>
            <person name="Schuler D."/>
        </authorList>
    </citation>
    <scope>NUCLEOTIDE SEQUENCE [LARGE SCALE GENOMIC DNA]</scope>
    <source>
        <strain evidence="1">TM-1</strain>
    </source>
</reference>
<accession>A0A0F3GVJ1</accession>
<dbReference type="AlphaFoldDB" id="A0A0F3GVJ1"/>
<dbReference type="GO" id="GO:0003676">
    <property type="term" value="F:nucleic acid binding"/>
    <property type="evidence" value="ECO:0007669"/>
    <property type="project" value="InterPro"/>
</dbReference>
<name>A0A0F3GVJ1_9BACT</name>
<dbReference type="Proteomes" id="UP000033423">
    <property type="component" value="Unassembled WGS sequence"/>
</dbReference>
<organism evidence="1 2">
    <name type="scientific">Candidatus Magnetobacterium bavaricum</name>
    <dbReference type="NCBI Taxonomy" id="29290"/>
    <lineage>
        <taxon>Bacteria</taxon>
        <taxon>Pseudomonadati</taxon>
        <taxon>Nitrospirota</taxon>
        <taxon>Thermodesulfovibrionia</taxon>
        <taxon>Thermodesulfovibrionales</taxon>
        <taxon>Candidatus Magnetobacteriaceae</taxon>
        <taxon>Candidatus Magnetobacterium</taxon>
    </lineage>
</organism>
<comment type="caution">
    <text evidence="1">The sequence shown here is derived from an EMBL/GenBank/DDBJ whole genome shotgun (WGS) entry which is preliminary data.</text>
</comment>
<proteinExistence type="predicted"/>
<sequence length="153" mass="17537">MDDSEEYIVNLILDNLYLIDEECYSASGIKKEVFIKSGGRADIVLTLKNIVYIIEVKRGVLTTNVADQLIRYINTFNVDISKEIIGILVGKKPPDCNELIAYLKASGHCIKPLYIDHHIPLEYNICNYIGCRRINRTNALKCRWCGEPLMKIW</sequence>
<dbReference type="Gene3D" id="3.40.1350.10">
    <property type="match status" value="1"/>
</dbReference>